<accession>A0AAE9YUM5</accession>
<proteinExistence type="predicted"/>
<keyword evidence="1" id="KW-0732">Signal</keyword>
<reference evidence="2 3" key="1">
    <citation type="journal article" date="2015" name="Genome Announc.">
        <title>Draft Genome Sequences of Marine Isolates of Thalassomonas viridans and Thalassomonas actiniarum.</title>
        <authorList>
            <person name="Olonade I."/>
            <person name="van Zyl L.J."/>
            <person name="Trindade M."/>
        </authorList>
    </citation>
    <scope>NUCLEOTIDE SEQUENCE [LARGE SCALE GENOMIC DNA]</scope>
    <source>
        <strain evidence="2 3">A5K-106</strain>
    </source>
</reference>
<organism evidence="2 3">
    <name type="scientific">Thalassomonas actiniarum</name>
    <dbReference type="NCBI Taxonomy" id="485447"/>
    <lineage>
        <taxon>Bacteria</taxon>
        <taxon>Pseudomonadati</taxon>
        <taxon>Pseudomonadota</taxon>
        <taxon>Gammaproteobacteria</taxon>
        <taxon>Alteromonadales</taxon>
        <taxon>Colwelliaceae</taxon>
        <taxon>Thalassomonas</taxon>
    </lineage>
</organism>
<dbReference type="EMBL" id="CP059735">
    <property type="protein sequence ID" value="WDE01541.1"/>
    <property type="molecule type" value="Genomic_DNA"/>
</dbReference>
<dbReference type="AlphaFoldDB" id="A0AAE9YUM5"/>
<dbReference type="KEGG" id="tact:SG35_013525"/>
<dbReference type="RefSeq" id="WP_044832738.1">
    <property type="nucleotide sequence ID" value="NZ_CP059735.1"/>
</dbReference>
<protein>
    <submittedName>
        <fullName evidence="2">Transporter substrate-binding domain-containing protein</fullName>
    </submittedName>
</protein>
<evidence type="ECO:0000256" key="1">
    <source>
        <dbReference type="SAM" id="SignalP"/>
    </source>
</evidence>
<gene>
    <name evidence="2" type="ORF">SG35_013525</name>
</gene>
<evidence type="ECO:0000313" key="3">
    <source>
        <dbReference type="Proteomes" id="UP000032568"/>
    </source>
</evidence>
<evidence type="ECO:0000313" key="2">
    <source>
        <dbReference type="EMBL" id="WDE01541.1"/>
    </source>
</evidence>
<feature type="signal peptide" evidence="1">
    <location>
        <begin position="1"/>
        <end position="19"/>
    </location>
</feature>
<reference evidence="2 3" key="2">
    <citation type="journal article" date="2022" name="Mar. Drugs">
        <title>Bioassay-Guided Fractionation Leads to the Detection of Cholic Acid Generated by the Rare Thalassomonas sp.</title>
        <authorList>
            <person name="Pheiffer F."/>
            <person name="Schneider Y.K."/>
            <person name="Hansen E.H."/>
            <person name="Andersen J.H."/>
            <person name="Isaksson J."/>
            <person name="Busche T."/>
            <person name="R C."/>
            <person name="Kalinowski J."/>
            <person name="Zyl L.V."/>
            <person name="Trindade M."/>
        </authorList>
    </citation>
    <scope>NUCLEOTIDE SEQUENCE [LARGE SCALE GENOMIC DNA]</scope>
    <source>
        <strain evidence="2 3">A5K-106</strain>
    </source>
</reference>
<dbReference type="SUPFAM" id="SSF53850">
    <property type="entry name" value="Periplasmic binding protein-like II"/>
    <property type="match status" value="1"/>
</dbReference>
<keyword evidence="3" id="KW-1185">Reference proteome</keyword>
<dbReference type="Proteomes" id="UP000032568">
    <property type="component" value="Chromosome"/>
</dbReference>
<name>A0AAE9YUM5_9GAMM</name>
<feature type="chain" id="PRO_5042105781" evidence="1">
    <location>
        <begin position="20"/>
        <end position="289"/>
    </location>
</feature>
<dbReference type="Gene3D" id="3.40.190.10">
    <property type="entry name" value="Periplasmic binding protein-like II"/>
    <property type="match status" value="2"/>
</dbReference>
<sequence>MKVFAGILLFVLSSYAAWAESPQVLRYFQSDARYDYRIELLERVLHVTREEFGPAILQAVATTMSHGRGELSLENGRIDVAFLATNLAREQKFRAIKYPILQGILGYRILLVHKDRQADFAGIENLGQLTSDFIGGFGTHWGDTTILKDNYLKIITNPLYQNLFAMLDAKRFDYFPRGINEIWHESAESGQRYNNIVIEETLALYYPYPVYYFVAKDNRRLAKRIELGLRHTIEDGSLRALFLKYHSKDIKRSQLHKRKILMLENNQLPHGTANPDSQWWLQLTSNTEG</sequence>